<keyword evidence="2" id="KW-0677">Repeat</keyword>
<dbReference type="Proteomes" id="UP000824890">
    <property type="component" value="Unassembled WGS sequence"/>
</dbReference>
<feature type="repeat" description="PPR" evidence="3">
    <location>
        <begin position="406"/>
        <end position="440"/>
    </location>
</feature>
<keyword evidence="5" id="KW-1185">Reference proteome</keyword>
<evidence type="ECO:0008006" key="6">
    <source>
        <dbReference type="Google" id="ProtNLM"/>
    </source>
</evidence>
<accession>A0ABQ7WYX0</accession>
<dbReference type="PANTHER" id="PTHR47938:SF35">
    <property type="entry name" value="PENTATRICOPEPTIDE REPEAT-CONTAINING PROTEIN 4, MITOCHONDRIAL-RELATED"/>
    <property type="match status" value="1"/>
</dbReference>
<feature type="repeat" description="PPR" evidence="3">
    <location>
        <begin position="304"/>
        <end position="338"/>
    </location>
</feature>
<dbReference type="Pfam" id="PF13041">
    <property type="entry name" value="PPR_2"/>
    <property type="match status" value="4"/>
</dbReference>
<dbReference type="EMBL" id="JAGKQM010002732">
    <property type="protein sequence ID" value="KAH0847671.1"/>
    <property type="molecule type" value="Genomic_DNA"/>
</dbReference>
<evidence type="ECO:0000313" key="4">
    <source>
        <dbReference type="EMBL" id="KAH0847671.1"/>
    </source>
</evidence>
<name>A0ABQ7WYX0_BRANA</name>
<dbReference type="Pfam" id="PF01535">
    <property type="entry name" value="PPR"/>
    <property type="match status" value="4"/>
</dbReference>
<evidence type="ECO:0000313" key="5">
    <source>
        <dbReference type="Proteomes" id="UP000824890"/>
    </source>
</evidence>
<evidence type="ECO:0000256" key="3">
    <source>
        <dbReference type="PROSITE-ProRule" id="PRU00708"/>
    </source>
</evidence>
<evidence type="ECO:0000256" key="1">
    <source>
        <dbReference type="ARBA" id="ARBA00007626"/>
    </source>
</evidence>
<comment type="similarity">
    <text evidence="1">Belongs to the PPR family. P subfamily.</text>
</comment>
<protein>
    <recommendedName>
        <fullName evidence="6">Pentatricopeptide repeat-containing protein</fullName>
    </recommendedName>
</protein>
<feature type="non-terminal residue" evidence="4">
    <location>
        <position position="635"/>
    </location>
</feature>
<feature type="repeat" description="PPR" evidence="3">
    <location>
        <begin position="504"/>
        <end position="538"/>
    </location>
</feature>
<sequence length="635" mass="72084">MRLLRRRFFIFTDGISGANRRRYATKYVAKVTSSSPSGRSLSAEVSLPNPLPSDVRGYALPRRHLICRATNLLLRHGTSSDAFSDLSDYLSSLSLSLTPDEASEILKSLNCPRLAVDFFHFVPSVCPSSHHDPFLYNRIILILSKSNLPDRFDRVRSILDQMVKSNVRGNISTVNILIGFLGNTEDLEMCLGLVKKWELKMNSFTYKCLLQAYLRSRDSSKAFHVYCEIRRGGHKLDVFAYNMLLDALAKDDKACQVFEDMKRKHCRGDEYSYTIMIRTMGRIGKYNKAVDLFNEMITEGLTLNVVGYNTLMQVLAKAKMVDKAIQVFSKMVETGCRPNEYTYSLVLNLLVAEGQLVKLDGIVEMSKRYMTQGIYSYLVRTLSKLGHVSEAHRLFCDMWSFPVKGERDSYMSMLESLCGAGKTVEAIEMLSKIHEKGVVTDTMMYNTVFSALGKQKQVSHIHDLFEKMKKMVLVQTYSHTTYSSRVSVAIKIFEELESSDCKPDIVSYNSLINCLGKNGDVDEAHVRFKEMQEKGLNPDVVTYSTLMECFGKSERVEMAYRLDACKGCQPNIVTYNILLDCLEKSGRTAEAVDMYTRMKQQGLTPDSITYSVLERLQSGSHGKSRIRRKNPITGW</sequence>
<dbReference type="NCBIfam" id="TIGR00756">
    <property type="entry name" value="PPR"/>
    <property type="match status" value="7"/>
</dbReference>
<organism evidence="4 5">
    <name type="scientific">Brassica napus</name>
    <name type="common">Rape</name>
    <dbReference type="NCBI Taxonomy" id="3708"/>
    <lineage>
        <taxon>Eukaryota</taxon>
        <taxon>Viridiplantae</taxon>
        <taxon>Streptophyta</taxon>
        <taxon>Embryophyta</taxon>
        <taxon>Tracheophyta</taxon>
        <taxon>Spermatophyta</taxon>
        <taxon>Magnoliopsida</taxon>
        <taxon>eudicotyledons</taxon>
        <taxon>Gunneridae</taxon>
        <taxon>Pentapetalae</taxon>
        <taxon>rosids</taxon>
        <taxon>malvids</taxon>
        <taxon>Brassicales</taxon>
        <taxon>Brassicaceae</taxon>
        <taxon>Brassiceae</taxon>
        <taxon>Brassica</taxon>
    </lineage>
</organism>
<feature type="repeat" description="PPR" evidence="3">
    <location>
        <begin position="202"/>
        <end position="236"/>
    </location>
</feature>
<dbReference type="InterPro" id="IPR011990">
    <property type="entry name" value="TPR-like_helical_dom_sf"/>
</dbReference>
<reference evidence="4 5" key="1">
    <citation type="submission" date="2021-05" db="EMBL/GenBank/DDBJ databases">
        <title>Genome Assembly of Synthetic Allotetraploid Brassica napus Reveals Homoeologous Exchanges between Subgenomes.</title>
        <authorList>
            <person name="Davis J.T."/>
        </authorList>
    </citation>
    <scope>NUCLEOTIDE SEQUENCE [LARGE SCALE GENOMIC DNA]</scope>
    <source>
        <strain evidence="5">cv. Da-Ae</strain>
        <tissue evidence="4">Seedling</tissue>
    </source>
</reference>
<comment type="caution">
    <text evidence="4">The sequence shown here is derived from an EMBL/GenBank/DDBJ whole genome shotgun (WGS) entry which is preliminary data.</text>
</comment>
<dbReference type="Gene3D" id="1.25.40.10">
    <property type="entry name" value="Tetratricopeptide repeat domain"/>
    <property type="match status" value="5"/>
</dbReference>
<dbReference type="InterPro" id="IPR002885">
    <property type="entry name" value="PPR_rpt"/>
</dbReference>
<dbReference type="SUPFAM" id="SSF81901">
    <property type="entry name" value="HCP-like"/>
    <property type="match status" value="1"/>
</dbReference>
<dbReference type="PROSITE" id="PS51375">
    <property type="entry name" value="PPR"/>
    <property type="match status" value="7"/>
</dbReference>
<evidence type="ECO:0000256" key="2">
    <source>
        <dbReference type="ARBA" id="ARBA00022737"/>
    </source>
</evidence>
<feature type="repeat" description="PPR" evidence="3">
    <location>
        <begin position="571"/>
        <end position="605"/>
    </location>
</feature>
<feature type="repeat" description="PPR" evidence="3">
    <location>
        <begin position="269"/>
        <end position="303"/>
    </location>
</feature>
<proteinExistence type="inferred from homology"/>
<gene>
    <name evidence="4" type="ORF">HID58_091730</name>
</gene>
<dbReference type="PANTHER" id="PTHR47938">
    <property type="entry name" value="RESPIRATORY COMPLEX I CHAPERONE (CIA84), PUTATIVE (AFU_ORTHOLOGUE AFUA_2G06020)-RELATED"/>
    <property type="match status" value="1"/>
</dbReference>
<feature type="repeat" description="PPR" evidence="3">
    <location>
        <begin position="441"/>
        <end position="475"/>
    </location>
</feature>